<dbReference type="EMBL" id="RWGY01000039">
    <property type="protein sequence ID" value="TVU13007.1"/>
    <property type="molecule type" value="Genomic_DNA"/>
</dbReference>
<evidence type="ECO:0008006" key="4">
    <source>
        <dbReference type="Google" id="ProtNLM"/>
    </source>
</evidence>
<evidence type="ECO:0000313" key="2">
    <source>
        <dbReference type="EMBL" id="TVU13007.1"/>
    </source>
</evidence>
<keyword evidence="1" id="KW-1133">Transmembrane helix</keyword>
<accession>A0A5J9TP48</accession>
<gene>
    <name evidence="2" type="ORF">EJB05_46675</name>
</gene>
<keyword evidence="3" id="KW-1185">Reference proteome</keyword>
<dbReference type="Gramene" id="TVU13007">
    <property type="protein sequence ID" value="TVU13007"/>
    <property type="gene ID" value="EJB05_46675"/>
</dbReference>
<comment type="caution">
    <text evidence="2">The sequence shown here is derived from an EMBL/GenBank/DDBJ whole genome shotgun (WGS) entry which is preliminary data.</text>
</comment>
<evidence type="ECO:0000313" key="3">
    <source>
        <dbReference type="Proteomes" id="UP000324897"/>
    </source>
</evidence>
<reference evidence="2 3" key="1">
    <citation type="journal article" date="2019" name="Sci. Rep.">
        <title>A high-quality genome of Eragrostis curvula grass provides insights into Poaceae evolution and supports new strategies to enhance forage quality.</title>
        <authorList>
            <person name="Carballo J."/>
            <person name="Santos B.A.C.M."/>
            <person name="Zappacosta D."/>
            <person name="Garbus I."/>
            <person name="Selva J.P."/>
            <person name="Gallo C.A."/>
            <person name="Diaz A."/>
            <person name="Albertini E."/>
            <person name="Caccamo M."/>
            <person name="Echenique V."/>
        </authorList>
    </citation>
    <scope>NUCLEOTIDE SEQUENCE [LARGE SCALE GENOMIC DNA]</scope>
    <source>
        <strain evidence="3">cv. Victoria</strain>
        <tissue evidence="2">Leaf</tissue>
    </source>
</reference>
<evidence type="ECO:0000256" key="1">
    <source>
        <dbReference type="SAM" id="Phobius"/>
    </source>
</evidence>
<feature type="transmembrane region" description="Helical" evidence="1">
    <location>
        <begin position="152"/>
        <end position="177"/>
    </location>
</feature>
<organism evidence="2 3">
    <name type="scientific">Eragrostis curvula</name>
    <name type="common">weeping love grass</name>
    <dbReference type="NCBI Taxonomy" id="38414"/>
    <lineage>
        <taxon>Eukaryota</taxon>
        <taxon>Viridiplantae</taxon>
        <taxon>Streptophyta</taxon>
        <taxon>Embryophyta</taxon>
        <taxon>Tracheophyta</taxon>
        <taxon>Spermatophyta</taxon>
        <taxon>Magnoliopsida</taxon>
        <taxon>Liliopsida</taxon>
        <taxon>Poales</taxon>
        <taxon>Poaceae</taxon>
        <taxon>PACMAD clade</taxon>
        <taxon>Chloridoideae</taxon>
        <taxon>Eragrostideae</taxon>
        <taxon>Eragrostidinae</taxon>
        <taxon>Eragrostis</taxon>
    </lineage>
</organism>
<name>A0A5J9TP48_9POAL</name>
<keyword evidence="1" id="KW-0472">Membrane</keyword>
<feature type="transmembrane region" description="Helical" evidence="1">
    <location>
        <begin position="120"/>
        <end position="140"/>
    </location>
</feature>
<sequence>MMVTTVDSMKAPPAFPASKNMAVTTVDSKKLAPPPPFPGVQLVSSWALSYAIFYGACALHNIYGHITCDQSHWWTSCYYLYGAAGDEAGKLEVATLWCSAAQAATAVAALLLARRTTLATAVAFVALAITAANHCLVARIHGLFLAAYPGDALLIVCVAVTVAAIILTLLGFALLFLGPAAHDANAIAQHKMDQ</sequence>
<dbReference type="AlphaFoldDB" id="A0A5J9TP48"/>
<keyword evidence="1" id="KW-0812">Transmembrane</keyword>
<dbReference type="Proteomes" id="UP000324897">
    <property type="component" value="Chromosome 3"/>
</dbReference>
<protein>
    <recommendedName>
        <fullName evidence="4">PGG domain-containing protein</fullName>
    </recommendedName>
</protein>
<proteinExistence type="predicted"/>